<accession>A0ABU8LLL0</accession>
<dbReference type="Proteomes" id="UP001366085">
    <property type="component" value="Unassembled WGS sequence"/>
</dbReference>
<protein>
    <submittedName>
        <fullName evidence="1">DsrE family protein</fullName>
    </submittedName>
</protein>
<comment type="caution">
    <text evidence="1">The sequence shown here is derived from an EMBL/GenBank/DDBJ whole genome shotgun (WGS) entry which is preliminary data.</text>
</comment>
<dbReference type="InterPro" id="IPR003787">
    <property type="entry name" value="Sulphur_relay_DsrE/F-like"/>
</dbReference>
<evidence type="ECO:0000313" key="1">
    <source>
        <dbReference type="EMBL" id="MEJ1092123.1"/>
    </source>
</evidence>
<gene>
    <name evidence="1" type="ORF">WDU93_10510</name>
</gene>
<proteinExistence type="predicted"/>
<name>A0ABU8LLL0_9MICO</name>
<dbReference type="Pfam" id="PF02635">
    <property type="entry name" value="DsrE"/>
    <property type="match status" value="1"/>
</dbReference>
<reference evidence="1 2" key="1">
    <citation type="submission" date="2024-02" db="EMBL/GenBank/DDBJ databases">
        <authorList>
            <person name="Saticioglu I.B."/>
        </authorList>
    </citation>
    <scope>NUCLEOTIDE SEQUENCE [LARGE SCALE GENOMIC DNA]</scope>
    <source>
        <strain evidence="1 2">Mu-43</strain>
    </source>
</reference>
<dbReference type="EMBL" id="JBBDGN010000009">
    <property type="protein sequence ID" value="MEJ1092123.1"/>
    <property type="molecule type" value="Genomic_DNA"/>
</dbReference>
<evidence type="ECO:0000313" key="2">
    <source>
        <dbReference type="Proteomes" id="UP001366085"/>
    </source>
</evidence>
<organism evidence="1 2">
    <name type="scientific">Microbacterium istanbulense</name>
    <dbReference type="NCBI Taxonomy" id="3122049"/>
    <lineage>
        <taxon>Bacteria</taxon>
        <taxon>Bacillati</taxon>
        <taxon>Actinomycetota</taxon>
        <taxon>Actinomycetes</taxon>
        <taxon>Micrococcales</taxon>
        <taxon>Microbacteriaceae</taxon>
        <taxon>Microbacterium</taxon>
    </lineage>
</organism>
<keyword evidence="2" id="KW-1185">Reference proteome</keyword>
<sequence>MSTAVAIVILTDIAHDMAAVYRGLDTAREFADAGDDVTIVFDGSGTESLAALSAPDHTLHPLLEALRDKVRGACGYCAKAHKVADPIVAAGFPLLTDNRGHASIRALVVEGRQVLTF</sequence>
<dbReference type="RefSeq" id="WP_337320360.1">
    <property type="nucleotide sequence ID" value="NZ_JBBDGN010000009.1"/>
</dbReference>
<dbReference type="InterPro" id="IPR027396">
    <property type="entry name" value="DsrEFH-like"/>
</dbReference>
<dbReference type="SUPFAM" id="SSF75169">
    <property type="entry name" value="DsrEFH-like"/>
    <property type="match status" value="1"/>
</dbReference>